<accession>A0A3G2KIP5</accession>
<proteinExistence type="predicted"/>
<dbReference type="GeneID" id="77931638"/>
<gene>
    <name evidence="1" type="primary">49</name>
    <name evidence="1" type="ORF">PBI_RICHIE_49</name>
</gene>
<dbReference type="KEGG" id="vg:77931638"/>
<evidence type="ECO:0000313" key="2">
    <source>
        <dbReference type="Proteomes" id="UP000269345"/>
    </source>
</evidence>
<protein>
    <submittedName>
        <fullName evidence="1">Uncharacterized protein</fullName>
    </submittedName>
</protein>
<dbReference type="Proteomes" id="UP000269345">
    <property type="component" value="Segment"/>
</dbReference>
<name>A0A3G2KIP5_9CAUD</name>
<reference evidence="1 2" key="1">
    <citation type="submission" date="2018-09" db="EMBL/GenBank/DDBJ databases">
        <authorList>
            <person name="Rimple P.A."/>
            <person name="Stoner T.H."/>
            <person name="Garlena R.A."/>
            <person name="Russell D.A."/>
            <person name="Pope W.H."/>
            <person name="Jacobs-Sera D."/>
            <person name="Hatfull G.F."/>
        </authorList>
    </citation>
    <scope>NUCLEOTIDE SEQUENCE [LARGE SCALE GENOMIC DNA]</scope>
</reference>
<sequence length="99" mass="10782">MSARDELTTLILGKTAPRAADAILAAGYRKPRTITTAEELDALPIGSVLITDAGAWEKVSDPDDADDITFWLQAGNRRWNPSRDVTLPAVILHEPEAEQ</sequence>
<evidence type="ECO:0000313" key="1">
    <source>
        <dbReference type="EMBL" id="AYN58875.1"/>
    </source>
</evidence>
<keyword evidence="2" id="KW-1185">Reference proteome</keyword>
<dbReference type="RefSeq" id="YP_010655770.1">
    <property type="nucleotide sequence ID" value="NC_070831.1"/>
</dbReference>
<dbReference type="EMBL" id="MH834625">
    <property type="protein sequence ID" value="AYN58875.1"/>
    <property type="molecule type" value="Genomic_DNA"/>
</dbReference>
<organism evidence="1 2">
    <name type="scientific">Arthrobacter phage Richie</name>
    <dbReference type="NCBI Taxonomy" id="2419967"/>
    <lineage>
        <taxon>Viruses</taxon>
        <taxon>Duplodnaviria</taxon>
        <taxon>Heunggongvirae</taxon>
        <taxon>Uroviricota</taxon>
        <taxon>Caudoviricetes</taxon>
        <taxon>Richievirus</taxon>
        <taxon>Richievirus richie</taxon>
    </lineage>
</organism>